<dbReference type="EMBL" id="KV417566">
    <property type="protein sequence ID" value="KZP19116.1"/>
    <property type="molecule type" value="Genomic_DNA"/>
</dbReference>
<name>A0A166HQB2_9AGAM</name>
<dbReference type="AlphaFoldDB" id="A0A166HQB2"/>
<proteinExistence type="predicted"/>
<reference evidence="1 2" key="1">
    <citation type="journal article" date="2016" name="Mol. Biol. Evol.">
        <title>Comparative Genomics of Early-Diverging Mushroom-Forming Fungi Provides Insights into the Origins of Lignocellulose Decay Capabilities.</title>
        <authorList>
            <person name="Nagy L.G."/>
            <person name="Riley R."/>
            <person name="Tritt A."/>
            <person name="Adam C."/>
            <person name="Daum C."/>
            <person name="Floudas D."/>
            <person name="Sun H."/>
            <person name="Yadav J.S."/>
            <person name="Pangilinan J."/>
            <person name="Larsson K.H."/>
            <person name="Matsuura K."/>
            <person name="Barry K."/>
            <person name="Labutti K."/>
            <person name="Kuo R."/>
            <person name="Ohm R.A."/>
            <person name="Bhattacharya S.S."/>
            <person name="Shirouzu T."/>
            <person name="Yoshinaga Y."/>
            <person name="Martin F.M."/>
            <person name="Grigoriev I.V."/>
            <person name="Hibbett D.S."/>
        </authorList>
    </citation>
    <scope>NUCLEOTIDE SEQUENCE [LARGE SCALE GENOMIC DNA]</scope>
    <source>
        <strain evidence="1 2">CBS 109695</strain>
    </source>
</reference>
<accession>A0A166HQB2</accession>
<keyword evidence="2" id="KW-1185">Reference proteome</keyword>
<evidence type="ECO:0000313" key="1">
    <source>
        <dbReference type="EMBL" id="KZP19116.1"/>
    </source>
</evidence>
<dbReference type="Proteomes" id="UP000076532">
    <property type="component" value="Unassembled WGS sequence"/>
</dbReference>
<gene>
    <name evidence="1" type="ORF">FIBSPDRAFT_570069</name>
</gene>
<organism evidence="1 2">
    <name type="scientific">Athelia psychrophila</name>
    <dbReference type="NCBI Taxonomy" id="1759441"/>
    <lineage>
        <taxon>Eukaryota</taxon>
        <taxon>Fungi</taxon>
        <taxon>Dikarya</taxon>
        <taxon>Basidiomycota</taxon>
        <taxon>Agaricomycotina</taxon>
        <taxon>Agaricomycetes</taxon>
        <taxon>Agaricomycetidae</taxon>
        <taxon>Atheliales</taxon>
        <taxon>Atheliaceae</taxon>
        <taxon>Athelia</taxon>
    </lineage>
</organism>
<protein>
    <submittedName>
        <fullName evidence="1">Uncharacterized protein</fullName>
    </submittedName>
</protein>
<sequence length="215" mass="24364">MASLSPSCADSHFLGFSDRHLPIPALHNISIMLTFTPALTIGHSDHHQATRGRARKNIQRRRTTRLRRTHTGILIRGSPEISDLVSMLGASLILVRKECQCSSHQMHTQPSYPRRTGQDSSLIKPGHGITAEDLSRTTCDRNILQSVEEAELRLAVRYESRVSKLSGAGRQEKQGHQKHMQKNQYRDRAKCYFGDRKPFVPARYVFDVVFLFAGF</sequence>
<evidence type="ECO:0000313" key="2">
    <source>
        <dbReference type="Proteomes" id="UP000076532"/>
    </source>
</evidence>